<keyword evidence="2" id="KW-0812">Transmembrane</keyword>
<dbReference type="AlphaFoldDB" id="A0A1H1VGY7"/>
<keyword evidence="2" id="KW-1133">Transmembrane helix</keyword>
<evidence type="ECO:0000256" key="1">
    <source>
        <dbReference type="SAM" id="MobiDB-lite"/>
    </source>
</evidence>
<gene>
    <name evidence="3" type="ORF">SAMN04489716_1761</name>
</gene>
<reference evidence="3 4" key="1">
    <citation type="submission" date="2016-10" db="EMBL/GenBank/DDBJ databases">
        <authorList>
            <person name="de Groot N.N."/>
        </authorList>
    </citation>
    <scope>NUCLEOTIDE SEQUENCE [LARGE SCALE GENOMIC DNA]</scope>
    <source>
        <strain evidence="3 4">DSM 43941</strain>
    </source>
</reference>
<accession>A0A1H1VGY7</accession>
<proteinExistence type="predicted"/>
<evidence type="ECO:0000256" key="2">
    <source>
        <dbReference type="SAM" id="Phobius"/>
    </source>
</evidence>
<evidence type="ECO:0000313" key="4">
    <source>
        <dbReference type="Proteomes" id="UP000198688"/>
    </source>
</evidence>
<organism evidence="3 4">
    <name type="scientific">Actinoplanes derwentensis</name>
    <dbReference type="NCBI Taxonomy" id="113562"/>
    <lineage>
        <taxon>Bacteria</taxon>
        <taxon>Bacillati</taxon>
        <taxon>Actinomycetota</taxon>
        <taxon>Actinomycetes</taxon>
        <taxon>Micromonosporales</taxon>
        <taxon>Micromonosporaceae</taxon>
        <taxon>Actinoplanes</taxon>
    </lineage>
</organism>
<feature type="compositionally biased region" description="Low complexity" evidence="1">
    <location>
        <begin position="163"/>
        <end position="174"/>
    </location>
</feature>
<protein>
    <submittedName>
        <fullName evidence="3">Uncharacterized protein</fullName>
    </submittedName>
</protein>
<feature type="transmembrane region" description="Helical" evidence="2">
    <location>
        <begin position="128"/>
        <end position="148"/>
    </location>
</feature>
<name>A0A1H1VGY7_9ACTN</name>
<sequence>MDFRKQPSNTLRMDVNTGGNFTGGPAEAVVELSAAEALAGVTKAVAVPPDGTPVLLYFPPGAHDGAVLNVGLPWTDPATGAATTRNVSVTIRVLPAGPFPQFGPPPPAPAHPGFAAPAQPRFGTRTRVIAVVVGVVLVGGICLVPTLFRGSDAATGNRVSGGTTTTQPVQEATPTPTPPPLDAKAFQLALDEANSQLTAGLATLRKATTPRTVGAAADDLAETARSQASTLSTLTVPAEATAAHSDLVSALFFLEEALTAVSGSAGDRSVCTGVSATAALSRAGAAADLRTAVTALGAADPAAKYRFGSFLPAVTKDQKRRKTNGSYLTRTTGGSGQLSTDNGNAEDTVIKLVKSGSKKPAVAVYVRGKKKVTTGRIKDGTYQIYLASGTDWDGKRFTRNCGFSKFDSSFKFTTTSRQYTIWRISLKVRAGGNATSTDVDPDAFPN</sequence>
<feature type="region of interest" description="Disordered" evidence="1">
    <location>
        <begin position="321"/>
        <end position="342"/>
    </location>
</feature>
<keyword evidence="2" id="KW-0472">Membrane</keyword>
<keyword evidence="4" id="KW-1185">Reference proteome</keyword>
<feature type="region of interest" description="Disordered" evidence="1">
    <location>
        <begin position="153"/>
        <end position="178"/>
    </location>
</feature>
<dbReference type="EMBL" id="LT629758">
    <property type="protein sequence ID" value="SDS84118.1"/>
    <property type="molecule type" value="Genomic_DNA"/>
</dbReference>
<dbReference type="Proteomes" id="UP000198688">
    <property type="component" value="Chromosome I"/>
</dbReference>
<dbReference type="STRING" id="113562.SAMN04489716_1761"/>
<evidence type="ECO:0000313" key="3">
    <source>
        <dbReference type="EMBL" id="SDS84118.1"/>
    </source>
</evidence>
<feature type="compositionally biased region" description="Polar residues" evidence="1">
    <location>
        <begin position="324"/>
        <end position="342"/>
    </location>
</feature>